<dbReference type="InterPro" id="IPR001173">
    <property type="entry name" value="Glyco_trans_2-like"/>
</dbReference>
<dbReference type="RefSeq" id="WP_104716130.1">
    <property type="nucleotide sequence ID" value="NZ_PTRA01000010.1"/>
</dbReference>
<evidence type="ECO:0000259" key="1">
    <source>
        <dbReference type="Pfam" id="PF00535"/>
    </source>
</evidence>
<dbReference type="EMBL" id="PTRA01000010">
    <property type="protein sequence ID" value="PQA53216.1"/>
    <property type="molecule type" value="Genomic_DNA"/>
</dbReference>
<sequence length="265" mass="31062">MLSLPQHFESITLLITHFNRSHSLERLLQSLETLKLSFGEIIVSDGGSNGEHFEAVLQQKERYSFTLLSTSVNKGLGNSINVGQDFSKTPYLLYVQEDFVPLPAFRQALANGLNLMDEESEWDIVRFYAFPWAKYPYLKNYKKGFSRMQFNLAPWYINHHKFYLYSDHPHLKRNTFSDKFGRYLETLSGDTTEMSMCRSFLKNHGKGLFYNDYKDLFEHVNSAEEPGQYRPVNQASRKLSEIPWVYNAYLKYKTMKETFSYVLAK</sequence>
<comment type="caution">
    <text evidence="2">The sequence shown here is derived from an EMBL/GenBank/DDBJ whole genome shotgun (WGS) entry which is preliminary data.</text>
</comment>
<dbReference type="InterPro" id="IPR029044">
    <property type="entry name" value="Nucleotide-diphossugar_trans"/>
</dbReference>
<evidence type="ECO:0000313" key="3">
    <source>
        <dbReference type="Proteomes" id="UP000239590"/>
    </source>
</evidence>
<accession>A0A2S7IEZ4</accession>
<dbReference type="Pfam" id="PF00535">
    <property type="entry name" value="Glycos_transf_2"/>
    <property type="match status" value="1"/>
</dbReference>
<gene>
    <name evidence="2" type="ORF">C5O19_25135</name>
</gene>
<dbReference type="GO" id="GO:0016740">
    <property type="term" value="F:transferase activity"/>
    <property type="evidence" value="ECO:0007669"/>
    <property type="project" value="UniProtKB-KW"/>
</dbReference>
<reference evidence="3" key="1">
    <citation type="submission" date="2018-02" db="EMBL/GenBank/DDBJ databases">
        <title>Genome sequencing of Solimonas sp. HR-BB.</title>
        <authorList>
            <person name="Lee Y."/>
            <person name="Jeon C.O."/>
        </authorList>
    </citation>
    <scope>NUCLEOTIDE SEQUENCE [LARGE SCALE GENOMIC DNA]</scope>
    <source>
        <strain evidence="3">HR-U</strain>
    </source>
</reference>
<proteinExistence type="predicted"/>
<dbReference type="CDD" id="cd00761">
    <property type="entry name" value="Glyco_tranf_GTA_type"/>
    <property type="match status" value="1"/>
</dbReference>
<keyword evidence="3" id="KW-1185">Reference proteome</keyword>
<keyword evidence="2" id="KW-0808">Transferase</keyword>
<protein>
    <submittedName>
        <fullName evidence="2">Glycosyl transferase family 2</fullName>
    </submittedName>
</protein>
<dbReference type="Proteomes" id="UP000239590">
    <property type="component" value="Unassembled WGS sequence"/>
</dbReference>
<dbReference type="Gene3D" id="3.90.550.10">
    <property type="entry name" value="Spore Coat Polysaccharide Biosynthesis Protein SpsA, Chain A"/>
    <property type="match status" value="1"/>
</dbReference>
<dbReference type="SUPFAM" id="SSF53448">
    <property type="entry name" value="Nucleotide-diphospho-sugar transferases"/>
    <property type="match status" value="1"/>
</dbReference>
<dbReference type="OrthoDB" id="744361at2"/>
<organism evidence="2 3">
    <name type="scientific">Siphonobacter curvatus</name>
    <dbReference type="NCBI Taxonomy" id="2094562"/>
    <lineage>
        <taxon>Bacteria</taxon>
        <taxon>Pseudomonadati</taxon>
        <taxon>Bacteroidota</taxon>
        <taxon>Cytophagia</taxon>
        <taxon>Cytophagales</taxon>
        <taxon>Cytophagaceae</taxon>
        <taxon>Siphonobacter</taxon>
    </lineage>
</organism>
<dbReference type="AlphaFoldDB" id="A0A2S7IEZ4"/>
<evidence type="ECO:0000313" key="2">
    <source>
        <dbReference type="EMBL" id="PQA53216.1"/>
    </source>
</evidence>
<feature type="domain" description="Glycosyltransferase 2-like" evidence="1">
    <location>
        <begin position="13"/>
        <end position="142"/>
    </location>
</feature>
<name>A0A2S7IEZ4_9BACT</name>